<proteinExistence type="predicted"/>
<dbReference type="GO" id="GO:0055088">
    <property type="term" value="P:lipid homeostasis"/>
    <property type="evidence" value="ECO:0007669"/>
    <property type="project" value="TreeGrafter"/>
</dbReference>
<dbReference type="InterPro" id="IPR009100">
    <property type="entry name" value="AcylCoA_DH/oxidase_NM_dom_sf"/>
</dbReference>
<comment type="caution">
    <text evidence="1">The sequence shown here is derived from an EMBL/GenBank/DDBJ whole genome shotgun (WGS) entry which is preliminary data.</text>
</comment>
<dbReference type="EMBL" id="JARJLG010000001">
    <property type="protein sequence ID" value="KAJ7785229.1"/>
    <property type="molecule type" value="Genomic_DNA"/>
</dbReference>
<organism evidence="1 2">
    <name type="scientific">Mycena maculata</name>
    <dbReference type="NCBI Taxonomy" id="230809"/>
    <lineage>
        <taxon>Eukaryota</taxon>
        <taxon>Fungi</taxon>
        <taxon>Dikarya</taxon>
        <taxon>Basidiomycota</taxon>
        <taxon>Agaricomycotina</taxon>
        <taxon>Agaricomycetes</taxon>
        <taxon>Agaricomycetidae</taxon>
        <taxon>Agaricales</taxon>
        <taxon>Marasmiineae</taxon>
        <taxon>Mycenaceae</taxon>
        <taxon>Mycena</taxon>
    </lineage>
</organism>
<dbReference type="Gene3D" id="2.40.110.10">
    <property type="entry name" value="Butyryl-CoA Dehydrogenase, subunit A, domain 2"/>
    <property type="match status" value="1"/>
</dbReference>
<accession>A0AAD7KHH7</accession>
<dbReference type="GO" id="GO:0071949">
    <property type="term" value="F:FAD binding"/>
    <property type="evidence" value="ECO:0007669"/>
    <property type="project" value="InterPro"/>
</dbReference>
<dbReference type="GO" id="GO:0033540">
    <property type="term" value="P:fatty acid beta-oxidation using acyl-CoA oxidase"/>
    <property type="evidence" value="ECO:0007669"/>
    <property type="project" value="TreeGrafter"/>
</dbReference>
<dbReference type="GO" id="GO:0005777">
    <property type="term" value="C:peroxisome"/>
    <property type="evidence" value="ECO:0007669"/>
    <property type="project" value="InterPro"/>
</dbReference>
<dbReference type="GO" id="GO:0003997">
    <property type="term" value="F:acyl-CoA oxidase activity"/>
    <property type="evidence" value="ECO:0007669"/>
    <property type="project" value="InterPro"/>
</dbReference>
<dbReference type="AlphaFoldDB" id="A0AAD7KHH7"/>
<protein>
    <submittedName>
        <fullName evidence="1">Acyl-CoA dehydrogenase/oxidase</fullName>
    </submittedName>
</protein>
<evidence type="ECO:0000313" key="1">
    <source>
        <dbReference type="EMBL" id="KAJ7785229.1"/>
    </source>
</evidence>
<dbReference type="PANTHER" id="PTHR10909">
    <property type="entry name" value="ELECTRON TRANSPORT OXIDOREDUCTASE"/>
    <property type="match status" value="1"/>
</dbReference>
<dbReference type="Gene3D" id="1.10.540.10">
    <property type="entry name" value="Acyl-CoA dehydrogenase/oxidase, N-terminal domain"/>
    <property type="match status" value="1"/>
</dbReference>
<gene>
    <name evidence="1" type="ORF">DFH07DRAFT_864411</name>
</gene>
<dbReference type="Proteomes" id="UP001215280">
    <property type="component" value="Unassembled WGS sequence"/>
</dbReference>
<dbReference type="InterPro" id="IPR012258">
    <property type="entry name" value="Acyl-CoA_oxidase"/>
</dbReference>
<name>A0AAD7KHH7_9AGAR</name>
<dbReference type="InterPro" id="IPR046373">
    <property type="entry name" value="Acyl-CoA_Oxase/DH_mid-dom_sf"/>
</dbReference>
<dbReference type="GO" id="GO:0005504">
    <property type="term" value="F:fatty acid binding"/>
    <property type="evidence" value="ECO:0007669"/>
    <property type="project" value="TreeGrafter"/>
</dbReference>
<dbReference type="SUPFAM" id="SSF56645">
    <property type="entry name" value="Acyl-CoA dehydrogenase NM domain-like"/>
    <property type="match status" value="1"/>
</dbReference>
<dbReference type="InterPro" id="IPR037069">
    <property type="entry name" value="AcylCoA_DH/ox_N_sf"/>
</dbReference>
<dbReference type="PANTHER" id="PTHR10909:SF250">
    <property type="entry name" value="PEROXISOMAL ACYL-COENZYME A OXIDASE 1"/>
    <property type="match status" value="1"/>
</dbReference>
<evidence type="ECO:0000313" key="2">
    <source>
        <dbReference type="Proteomes" id="UP001215280"/>
    </source>
</evidence>
<reference evidence="1" key="1">
    <citation type="submission" date="2023-03" db="EMBL/GenBank/DDBJ databases">
        <title>Massive genome expansion in bonnet fungi (Mycena s.s.) driven by repeated elements and novel gene families across ecological guilds.</title>
        <authorList>
            <consortium name="Lawrence Berkeley National Laboratory"/>
            <person name="Harder C.B."/>
            <person name="Miyauchi S."/>
            <person name="Viragh M."/>
            <person name="Kuo A."/>
            <person name="Thoen E."/>
            <person name="Andreopoulos B."/>
            <person name="Lu D."/>
            <person name="Skrede I."/>
            <person name="Drula E."/>
            <person name="Henrissat B."/>
            <person name="Morin E."/>
            <person name="Kohler A."/>
            <person name="Barry K."/>
            <person name="LaButti K."/>
            <person name="Morin E."/>
            <person name="Salamov A."/>
            <person name="Lipzen A."/>
            <person name="Mereny Z."/>
            <person name="Hegedus B."/>
            <person name="Baldrian P."/>
            <person name="Stursova M."/>
            <person name="Weitz H."/>
            <person name="Taylor A."/>
            <person name="Grigoriev I.V."/>
            <person name="Nagy L.G."/>
            <person name="Martin F."/>
            <person name="Kauserud H."/>
        </authorList>
    </citation>
    <scope>NUCLEOTIDE SEQUENCE</scope>
    <source>
        <strain evidence="1">CBHHK188m</strain>
    </source>
</reference>
<sequence>MFTTRKAQYIRGKALTNRIYGLQEVHKWSSQDVNIALSVLDDALPIALHNVAFEPVFRLQASPELLSKYASAITSRAILGCYLQTELAHGTNVNCLETTATYTPETCEFNLHSPTLTSTKWWIGALGKTATHGVVQAKVILPGGKDMGPHLFFIQLRSLGKR</sequence>
<keyword evidence="2" id="KW-1185">Reference proteome</keyword>